<dbReference type="InterPro" id="IPR004360">
    <property type="entry name" value="Glyas_Fos-R_dOase_dom"/>
</dbReference>
<proteinExistence type="predicted"/>
<dbReference type="PANTHER" id="PTHR36437:SF2">
    <property type="entry name" value="GLYOXALASE_BLEOMYCIN RESISTANCE PROTEIN_DIOXYGENASE"/>
    <property type="match status" value="1"/>
</dbReference>
<comment type="caution">
    <text evidence="2">The sequence shown here is derived from an EMBL/GenBank/DDBJ whole genome shotgun (WGS) entry which is preliminary data.</text>
</comment>
<reference evidence="3" key="1">
    <citation type="journal article" date="2019" name="Int. J. Syst. Evol. Microbiol.">
        <title>The Global Catalogue of Microorganisms (GCM) 10K type strain sequencing project: providing services to taxonomists for standard genome sequencing and annotation.</title>
        <authorList>
            <consortium name="The Broad Institute Genomics Platform"/>
            <consortium name="The Broad Institute Genome Sequencing Center for Infectious Disease"/>
            <person name="Wu L."/>
            <person name="Ma J."/>
        </authorList>
    </citation>
    <scope>NUCLEOTIDE SEQUENCE [LARGE SCALE GENOMIC DNA]</scope>
    <source>
        <strain evidence="3">JCM 11483</strain>
    </source>
</reference>
<dbReference type="Gene3D" id="3.10.180.10">
    <property type="entry name" value="2,3-Dihydroxybiphenyl 1,2-Dioxygenase, domain 1"/>
    <property type="match status" value="1"/>
</dbReference>
<evidence type="ECO:0000313" key="2">
    <source>
        <dbReference type="EMBL" id="GAA3282585.1"/>
    </source>
</evidence>
<dbReference type="PANTHER" id="PTHR36437">
    <property type="entry name" value="GLYOXALASE/BLEOMYCIN RESISTANCE PROTEIN/DIOXYGENASE"/>
    <property type="match status" value="1"/>
</dbReference>
<dbReference type="InterPro" id="IPR029068">
    <property type="entry name" value="Glyas_Bleomycin-R_OHBP_Dase"/>
</dbReference>
<keyword evidence="3" id="KW-1185">Reference proteome</keyword>
<gene>
    <name evidence="2" type="ORF">GCM10020260_09880</name>
</gene>
<dbReference type="RefSeq" id="WP_344718784.1">
    <property type="nucleotide sequence ID" value="NZ_BAAAYG010000003.1"/>
</dbReference>
<dbReference type="PROSITE" id="PS51819">
    <property type="entry name" value="VOC"/>
    <property type="match status" value="1"/>
</dbReference>
<name>A0ABP6RAI3_9MICC</name>
<evidence type="ECO:0000313" key="3">
    <source>
        <dbReference type="Proteomes" id="UP001501736"/>
    </source>
</evidence>
<dbReference type="CDD" id="cd07263">
    <property type="entry name" value="VOC_like"/>
    <property type="match status" value="1"/>
</dbReference>
<accession>A0ABP6RAI3</accession>
<dbReference type="Proteomes" id="UP001501736">
    <property type="component" value="Unassembled WGS sequence"/>
</dbReference>
<dbReference type="EMBL" id="BAAAYG010000003">
    <property type="protein sequence ID" value="GAA3282585.1"/>
    <property type="molecule type" value="Genomic_DNA"/>
</dbReference>
<dbReference type="SUPFAM" id="SSF54593">
    <property type="entry name" value="Glyoxalase/Bleomycin resistance protein/Dihydroxybiphenyl dioxygenase"/>
    <property type="match status" value="1"/>
</dbReference>
<organism evidence="2 3">
    <name type="scientific">Nesterenkonia halobia</name>
    <dbReference type="NCBI Taxonomy" id="37922"/>
    <lineage>
        <taxon>Bacteria</taxon>
        <taxon>Bacillati</taxon>
        <taxon>Actinomycetota</taxon>
        <taxon>Actinomycetes</taxon>
        <taxon>Micrococcales</taxon>
        <taxon>Micrococcaceae</taxon>
        <taxon>Nesterenkonia</taxon>
    </lineage>
</organism>
<evidence type="ECO:0000259" key="1">
    <source>
        <dbReference type="PROSITE" id="PS51819"/>
    </source>
</evidence>
<feature type="domain" description="VOC" evidence="1">
    <location>
        <begin position="2"/>
        <end position="127"/>
    </location>
</feature>
<protein>
    <submittedName>
        <fullName evidence="2">VOC family protein</fullName>
    </submittedName>
</protein>
<dbReference type="InterPro" id="IPR037523">
    <property type="entry name" value="VOC_core"/>
</dbReference>
<sequence>MRITITSVYVDDQEKAHAFYTGTLGFRTQVDVPAGEFRWLTVVSPEDPDGTELLLEPDAHPAAKPFKEALYADGIPLTQFSVDDVAAEHERLAGLGVRFTQEPVDIGPAVLAVFDDTCGNLIQIIRMKDDADQG</sequence>
<dbReference type="Pfam" id="PF00903">
    <property type="entry name" value="Glyoxalase"/>
    <property type="match status" value="1"/>
</dbReference>